<dbReference type="PANTHER" id="PTHR43327">
    <property type="entry name" value="STOMATIN-LIKE PROTEIN 2, MITOCHONDRIAL"/>
    <property type="match status" value="1"/>
</dbReference>
<dbReference type="Pfam" id="PF01145">
    <property type="entry name" value="Band_7"/>
    <property type="match status" value="1"/>
</dbReference>
<dbReference type="AlphaFoldDB" id="A0A022R0R3"/>
<proteinExistence type="predicted"/>
<evidence type="ECO:0000313" key="3">
    <source>
        <dbReference type="Proteomes" id="UP000030748"/>
    </source>
</evidence>
<protein>
    <recommendedName>
        <fullName evidence="1">Band 7 domain-containing protein</fullName>
    </recommendedName>
</protein>
<evidence type="ECO:0000313" key="2">
    <source>
        <dbReference type="EMBL" id="EYU33188.1"/>
    </source>
</evidence>
<name>A0A022R0R3_ERYGU</name>
<feature type="domain" description="Band 7" evidence="1">
    <location>
        <begin position="1"/>
        <end position="138"/>
    </location>
</feature>
<dbReference type="InterPro" id="IPR036013">
    <property type="entry name" value="Band_7/SPFH_dom_sf"/>
</dbReference>
<dbReference type="STRING" id="4155.A0A022R0R3"/>
<dbReference type="SMART" id="SM00244">
    <property type="entry name" value="PHB"/>
    <property type="match status" value="1"/>
</dbReference>
<dbReference type="SUPFAM" id="SSF117892">
    <property type="entry name" value="Band 7/SPFH domain"/>
    <property type="match status" value="1"/>
</dbReference>
<gene>
    <name evidence="2" type="ORF">MIMGU_mgv1a024991mg</name>
</gene>
<dbReference type="PANTHER" id="PTHR43327:SF10">
    <property type="entry name" value="STOMATIN-LIKE PROTEIN 2, MITOCHONDRIAL"/>
    <property type="match status" value="1"/>
</dbReference>
<dbReference type="EMBL" id="KI630787">
    <property type="protein sequence ID" value="EYU33188.1"/>
    <property type="molecule type" value="Genomic_DNA"/>
</dbReference>
<sequence length="140" mass="16025">IQIVPENTAYVIERLGNYSRTLTHGIHFLIPFVDRIGYVHRLDEQAIPITNQFITTADDVCIQTDGVLNVKACIFNLSSKFVCTIAQTFETREIHNITLDNFLKERDTLYEKIRVSVSGVVKDWGLECLGYEISGYILRK</sequence>
<dbReference type="Proteomes" id="UP000030748">
    <property type="component" value="Unassembled WGS sequence"/>
</dbReference>
<reference evidence="2 3" key="1">
    <citation type="journal article" date="2013" name="Proc. Natl. Acad. Sci. U.S.A.">
        <title>Fine-scale variation in meiotic recombination in Mimulus inferred from population shotgun sequencing.</title>
        <authorList>
            <person name="Hellsten U."/>
            <person name="Wright K.M."/>
            <person name="Jenkins J."/>
            <person name="Shu S."/>
            <person name="Yuan Y."/>
            <person name="Wessler S.R."/>
            <person name="Schmutz J."/>
            <person name="Willis J.H."/>
            <person name="Rokhsar D.S."/>
        </authorList>
    </citation>
    <scope>NUCLEOTIDE SEQUENCE [LARGE SCALE GENOMIC DNA]</scope>
    <source>
        <strain evidence="3">cv. DUN x IM62</strain>
    </source>
</reference>
<dbReference type="Gene3D" id="3.30.479.30">
    <property type="entry name" value="Band 7 domain"/>
    <property type="match status" value="1"/>
</dbReference>
<accession>A0A022R0R3</accession>
<dbReference type="InterPro" id="IPR050710">
    <property type="entry name" value="Band7/mec-2_domain"/>
</dbReference>
<feature type="non-terminal residue" evidence="2">
    <location>
        <position position="1"/>
    </location>
</feature>
<keyword evidence="3" id="KW-1185">Reference proteome</keyword>
<evidence type="ECO:0000259" key="1">
    <source>
        <dbReference type="SMART" id="SM00244"/>
    </source>
</evidence>
<dbReference type="InterPro" id="IPR001107">
    <property type="entry name" value="Band_7"/>
</dbReference>
<organism evidence="2 3">
    <name type="scientific">Erythranthe guttata</name>
    <name type="common">Yellow monkey flower</name>
    <name type="synonym">Mimulus guttatus</name>
    <dbReference type="NCBI Taxonomy" id="4155"/>
    <lineage>
        <taxon>Eukaryota</taxon>
        <taxon>Viridiplantae</taxon>
        <taxon>Streptophyta</taxon>
        <taxon>Embryophyta</taxon>
        <taxon>Tracheophyta</taxon>
        <taxon>Spermatophyta</taxon>
        <taxon>Magnoliopsida</taxon>
        <taxon>eudicotyledons</taxon>
        <taxon>Gunneridae</taxon>
        <taxon>Pentapetalae</taxon>
        <taxon>asterids</taxon>
        <taxon>lamiids</taxon>
        <taxon>Lamiales</taxon>
        <taxon>Phrymaceae</taxon>
        <taxon>Erythranthe</taxon>
    </lineage>
</organism>